<evidence type="ECO:0000256" key="1">
    <source>
        <dbReference type="SAM" id="MobiDB-lite"/>
    </source>
</evidence>
<dbReference type="Proteomes" id="UP001142393">
    <property type="component" value="Unassembled WGS sequence"/>
</dbReference>
<gene>
    <name evidence="2" type="ORF">DFH05DRAFT_1499665</name>
</gene>
<proteinExistence type="predicted"/>
<accession>A0A9W8TWC3</accession>
<reference evidence="2 3" key="1">
    <citation type="journal article" date="2023" name="Proc. Natl. Acad. Sci. U.S.A.">
        <title>A global phylogenomic analysis of the shiitake genus Lentinula.</title>
        <authorList>
            <person name="Sierra-Patev S."/>
            <person name="Min B."/>
            <person name="Naranjo-Ortiz M."/>
            <person name="Looney B."/>
            <person name="Konkel Z."/>
            <person name="Slot J.C."/>
            <person name="Sakamoto Y."/>
            <person name="Steenwyk J.L."/>
            <person name="Rokas A."/>
            <person name="Carro J."/>
            <person name="Camarero S."/>
            <person name="Ferreira P."/>
            <person name="Molpeceres G."/>
            <person name="Ruiz-Duenas F.J."/>
            <person name="Serrano A."/>
            <person name="Henrissat B."/>
            <person name="Drula E."/>
            <person name="Hughes K.W."/>
            <person name="Mata J.L."/>
            <person name="Ishikawa N.K."/>
            <person name="Vargas-Isla R."/>
            <person name="Ushijima S."/>
            <person name="Smith C.A."/>
            <person name="Donoghue J."/>
            <person name="Ahrendt S."/>
            <person name="Andreopoulos W."/>
            <person name="He G."/>
            <person name="LaButti K."/>
            <person name="Lipzen A."/>
            <person name="Ng V."/>
            <person name="Riley R."/>
            <person name="Sandor L."/>
            <person name="Barry K."/>
            <person name="Martinez A.T."/>
            <person name="Xiao Y."/>
            <person name="Gibbons J.G."/>
            <person name="Terashima K."/>
            <person name="Grigoriev I.V."/>
            <person name="Hibbett D."/>
        </authorList>
    </citation>
    <scope>NUCLEOTIDE SEQUENCE [LARGE SCALE GENOMIC DNA]</scope>
    <source>
        <strain evidence="2 3">TFB7810</strain>
    </source>
</reference>
<organism evidence="2 3">
    <name type="scientific">Lentinula detonsa</name>
    <dbReference type="NCBI Taxonomy" id="2804962"/>
    <lineage>
        <taxon>Eukaryota</taxon>
        <taxon>Fungi</taxon>
        <taxon>Dikarya</taxon>
        <taxon>Basidiomycota</taxon>
        <taxon>Agaricomycotina</taxon>
        <taxon>Agaricomycetes</taxon>
        <taxon>Agaricomycetidae</taxon>
        <taxon>Agaricales</taxon>
        <taxon>Marasmiineae</taxon>
        <taxon>Omphalotaceae</taxon>
        <taxon>Lentinula</taxon>
    </lineage>
</organism>
<dbReference type="Gene3D" id="3.40.718.10">
    <property type="entry name" value="Isopropylmalate Dehydrogenase"/>
    <property type="match status" value="1"/>
</dbReference>
<name>A0A9W8TWC3_9AGAR</name>
<dbReference type="SUPFAM" id="SSF53659">
    <property type="entry name" value="Isocitrate/Isopropylmalate dehydrogenase-like"/>
    <property type="match status" value="1"/>
</dbReference>
<protein>
    <submittedName>
        <fullName evidence="2">Uncharacterized protein</fullName>
    </submittedName>
</protein>
<evidence type="ECO:0000313" key="2">
    <source>
        <dbReference type="EMBL" id="KAJ3743186.1"/>
    </source>
</evidence>
<sequence length="62" mass="6770">MLRHFGYIEGANRIDNAVDAVLREGQLLTPDLGGTAKTREDTEAITKSDSDTTDCLFGSRIL</sequence>
<dbReference type="AlphaFoldDB" id="A0A9W8TWC3"/>
<evidence type="ECO:0000313" key="3">
    <source>
        <dbReference type="Proteomes" id="UP001142393"/>
    </source>
</evidence>
<comment type="caution">
    <text evidence="2">The sequence shown here is derived from an EMBL/GenBank/DDBJ whole genome shotgun (WGS) entry which is preliminary data.</text>
</comment>
<keyword evidence="3" id="KW-1185">Reference proteome</keyword>
<feature type="compositionally biased region" description="Basic and acidic residues" evidence="1">
    <location>
        <begin position="37"/>
        <end position="50"/>
    </location>
</feature>
<feature type="region of interest" description="Disordered" evidence="1">
    <location>
        <begin position="31"/>
        <end position="51"/>
    </location>
</feature>
<dbReference type="EMBL" id="JANVFU010000009">
    <property type="protein sequence ID" value="KAJ3743186.1"/>
    <property type="molecule type" value="Genomic_DNA"/>
</dbReference>